<dbReference type="RefSeq" id="XP_051446337.1">
    <property type="nucleotide sequence ID" value="XM_051584027.1"/>
</dbReference>
<reference evidence="7" key="1">
    <citation type="submission" date="2021-06" db="EMBL/GenBank/DDBJ databases">
        <authorList>
            <consortium name="DOE Joint Genome Institute"/>
            <person name="Mondo S.J."/>
            <person name="Amses K.R."/>
            <person name="Simmons D.R."/>
            <person name="Longcore J.E."/>
            <person name="Seto K."/>
            <person name="Alves G.H."/>
            <person name="Bonds A.E."/>
            <person name="Quandt C.A."/>
            <person name="Davis W.J."/>
            <person name="Chang Y."/>
            <person name="Letcher P.M."/>
            <person name="Powell M.J."/>
            <person name="Kuo A."/>
            <person name="Labutti K."/>
            <person name="Pangilinan J."/>
            <person name="Andreopoulos W."/>
            <person name="Tritt A."/>
            <person name="Riley R."/>
            <person name="Hundley H."/>
            <person name="Johnson J."/>
            <person name="Lipzen A."/>
            <person name="Barry K."/>
            <person name="Berbee M.L."/>
            <person name="Buchler N.E."/>
            <person name="Grigoriev I.V."/>
            <person name="Spatafora J.W."/>
            <person name="Stajich J.E."/>
            <person name="James T.Y."/>
        </authorList>
    </citation>
    <scope>NUCLEOTIDE SEQUENCE</scope>
    <source>
        <strain evidence="7">AG</strain>
    </source>
</reference>
<dbReference type="GO" id="GO:0000981">
    <property type="term" value="F:DNA-binding transcription factor activity, RNA polymerase II-specific"/>
    <property type="evidence" value="ECO:0007669"/>
    <property type="project" value="InterPro"/>
</dbReference>
<name>A0AAD5ECT2_UMBRA</name>
<gene>
    <name evidence="7" type="ORF">K450DRAFT_162441</name>
</gene>
<evidence type="ECO:0000256" key="4">
    <source>
        <dbReference type="PROSITE-ProRule" id="PRU00108"/>
    </source>
</evidence>
<dbReference type="GO" id="GO:0005634">
    <property type="term" value="C:nucleus"/>
    <property type="evidence" value="ECO:0007669"/>
    <property type="project" value="UniProtKB-SubCell"/>
</dbReference>
<evidence type="ECO:0000256" key="2">
    <source>
        <dbReference type="ARBA" id="ARBA00023155"/>
    </source>
</evidence>
<dbReference type="SMART" id="SM00389">
    <property type="entry name" value="HOX"/>
    <property type="match status" value="1"/>
</dbReference>
<comment type="caution">
    <text evidence="7">The sequence shown here is derived from an EMBL/GenBank/DDBJ whole genome shotgun (WGS) entry which is preliminary data.</text>
</comment>
<evidence type="ECO:0000313" key="8">
    <source>
        <dbReference type="Proteomes" id="UP001206595"/>
    </source>
</evidence>
<dbReference type="SUPFAM" id="SSF46689">
    <property type="entry name" value="Homeodomain-like"/>
    <property type="match status" value="1"/>
</dbReference>
<feature type="domain" description="Homeobox" evidence="6">
    <location>
        <begin position="1"/>
        <end position="57"/>
    </location>
</feature>
<keyword evidence="3 4" id="KW-0539">Nucleus</keyword>
<feature type="non-terminal residue" evidence="7">
    <location>
        <position position="70"/>
    </location>
</feature>
<sequence>KHRRRTTRAQFKVLEKTFQENPKPSATIRRMLAQRLNMTPRGVQVWFQNRRAKAKLQSQQDKQRGVETNA</sequence>
<dbReference type="PANTHER" id="PTHR24324">
    <property type="entry name" value="HOMEOBOX PROTEIN HHEX"/>
    <property type="match status" value="1"/>
</dbReference>
<dbReference type="PROSITE" id="PS50071">
    <property type="entry name" value="HOMEOBOX_2"/>
    <property type="match status" value="1"/>
</dbReference>
<evidence type="ECO:0000256" key="1">
    <source>
        <dbReference type="ARBA" id="ARBA00023125"/>
    </source>
</evidence>
<evidence type="ECO:0000256" key="3">
    <source>
        <dbReference type="ARBA" id="ARBA00023242"/>
    </source>
</evidence>
<organism evidence="7 8">
    <name type="scientific">Umbelopsis ramanniana AG</name>
    <dbReference type="NCBI Taxonomy" id="1314678"/>
    <lineage>
        <taxon>Eukaryota</taxon>
        <taxon>Fungi</taxon>
        <taxon>Fungi incertae sedis</taxon>
        <taxon>Mucoromycota</taxon>
        <taxon>Mucoromycotina</taxon>
        <taxon>Umbelopsidomycetes</taxon>
        <taxon>Umbelopsidales</taxon>
        <taxon>Umbelopsidaceae</taxon>
        <taxon>Umbelopsis</taxon>
    </lineage>
</organism>
<dbReference type="InterPro" id="IPR017970">
    <property type="entry name" value="Homeobox_CS"/>
</dbReference>
<feature type="DNA-binding region" description="Homeobox" evidence="4">
    <location>
        <begin position="3"/>
        <end position="58"/>
    </location>
</feature>
<evidence type="ECO:0000259" key="6">
    <source>
        <dbReference type="PROSITE" id="PS50071"/>
    </source>
</evidence>
<evidence type="ECO:0000256" key="5">
    <source>
        <dbReference type="RuleBase" id="RU000682"/>
    </source>
</evidence>
<reference evidence="7" key="2">
    <citation type="journal article" date="2022" name="Proc. Natl. Acad. Sci. U.S.A.">
        <title>Diploid-dominant life cycles characterize the early evolution of Fungi.</title>
        <authorList>
            <person name="Amses K.R."/>
            <person name="Simmons D.R."/>
            <person name="Longcore J.E."/>
            <person name="Mondo S.J."/>
            <person name="Seto K."/>
            <person name="Jeronimo G.H."/>
            <person name="Bonds A.E."/>
            <person name="Quandt C.A."/>
            <person name="Davis W.J."/>
            <person name="Chang Y."/>
            <person name="Federici B.A."/>
            <person name="Kuo A."/>
            <person name="LaButti K."/>
            <person name="Pangilinan J."/>
            <person name="Andreopoulos W."/>
            <person name="Tritt A."/>
            <person name="Riley R."/>
            <person name="Hundley H."/>
            <person name="Johnson J."/>
            <person name="Lipzen A."/>
            <person name="Barry K."/>
            <person name="Lang B.F."/>
            <person name="Cuomo C.A."/>
            <person name="Buchler N.E."/>
            <person name="Grigoriev I.V."/>
            <person name="Spatafora J.W."/>
            <person name="Stajich J.E."/>
            <person name="James T.Y."/>
        </authorList>
    </citation>
    <scope>NUCLEOTIDE SEQUENCE</scope>
    <source>
        <strain evidence="7">AG</strain>
    </source>
</reference>
<accession>A0AAD5ECT2</accession>
<dbReference type="InterPro" id="IPR051000">
    <property type="entry name" value="Homeobox_DNA-bind_prot"/>
</dbReference>
<dbReference type="PANTHER" id="PTHR24324:SF9">
    <property type="entry name" value="HOMEOBOX DOMAIN-CONTAINING PROTEIN"/>
    <property type="match status" value="1"/>
</dbReference>
<dbReference type="GO" id="GO:0000978">
    <property type="term" value="F:RNA polymerase II cis-regulatory region sequence-specific DNA binding"/>
    <property type="evidence" value="ECO:0007669"/>
    <property type="project" value="TreeGrafter"/>
</dbReference>
<dbReference type="GeneID" id="75909377"/>
<dbReference type="AlphaFoldDB" id="A0AAD5ECT2"/>
<protein>
    <recommendedName>
        <fullName evidence="6">Homeobox domain-containing protein</fullName>
    </recommendedName>
</protein>
<keyword evidence="2 4" id="KW-0371">Homeobox</keyword>
<dbReference type="Pfam" id="PF00046">
    <property type="entry name" value="Homeodomain"/>
    <property type="match status" value="1"/>
</dbReference>
<feature type="non-terminal residue" evidence="7">
    <location>
        <position position="1"/>
    </location>
</feature>
<dbReference type="GO" id="GO:0030154">
    <property type="term" value="P:cell differentiation"/>
    <property type="evidence" value="ECO:0007669"/>
    <property type="project" value="TreeGrafter"/>
</dbReference>
<comment type="subcellular location">
    <subcellularLocation>
        <location evidence="4 5">Nucleus</location>
    </subcellularLocation>
</comment>
<evidence type="ECO:0000313" key="7">
    <source>
        <dbReference type="EMBL" id="KAI8581333.1"/>
    </source>
</evidence>
<proteinExistence type="predicted"/>
<dbReference type="CDD" id="cd00086">
    <property type="entry name" value="homeodomain"/>
    <property type="match status" value="1"/>
</dbReference>
<dbReference type="PROSITE" id="PS00027">
    <property type="entry name" value="HOMEOBOX_1"/>
    <property type="match status" value="1"/>
</dbReference>
<keyword evidence="8" id="KW-1185">Reference proteome</keyword>
<dbReference type="InterPro" id="IPR001356">
    <property type="entry name" value="HD"/>
</dbReference>
<dbReference type="EMBL" id="MU620906">
    <property type="protein sequence ID" value="KAI8581333.1"/>
    <property type="molecule type" value="Genomic_DNA"/>
</dbReference>
<keyword evidence="1 4" id="KW-0238">DNA-binding</keyword>
<dbReference type="Proteomes" id="UP001206595">
    <property type="component" value="Unassembled WGS sequence"/>
</dbReference>
<dbReference type="Gene3D" id="1.10.10.60">
    <property type="entry name" value="Homeodomain-like"/>
    <property type="match status" value="1"/>
</dbReference>
<dbReference type="InterPro" id="IPR009057">
    <property type="entry name" value="Homeodomain-like_sf"/>
</dbReference>